<evidence type="ECO:0000259" key="1">
    <source>
        <dbReference type="Pfam" id="PF08484"/>
    </source>
</evidence>
<dbReference type="InterPro" id="IPR029063">
    <property type="entry name" value="SAM-dependent_MTases_sf"/>
</dbReference>
<name>A0ABQ4EMF8_9ACTN</name>
<dbReference type="Gene3D" id="3.40.50.150">
    <property type="entry name" value="Vaccinia Virus protein VP39"/>
    <property type="match status" value="1"/>
</dbReference>
<dbReference type="EMBL" id="BONX01000012">
    <property type="protein sequence ID" value="GIG95842.1"/>
    <property type="molecule type" value="Genomic_DNA"/>
</dbReference>
<keyword evidence="2" id="KW-0808">Transferase</keyword>
<dbReference type="Gene3D" id="3.40.50.720">
    <property type="entry name" value="NAD(P)-binding Rossmann-like Domain"/>
    <property type="match status" value="1"/>
</dbReference>
<keyword evidence="2" id="KW-0489">Methyltransferase</keyword>
<proteinExistence type="predicted"/>
<gene>
    <name evidence="2" type="ORF">Pma05_24150</name>
</gene>
<dbReference type="GO" id="GO:0008168">
    <property type="term" value="F:methyltransferase activity"/>
    <property type="evidence" value="ECO:0007669"/>
    <property type="project" value="UniProtKB-KW"/>
</dbReference>
<dbReference type="Pfam" id="PF08484">
    <property type="entry name" value="Methyltransf_14"/>
    <property type="match status" value="1"/>
</dbReference>
<evidence type="ECO:0000313" key="3">
    <source>
        <dbReference type="Proteomes" id="UP000621500"/>
    </source>
</evidence>
<comment type="caution">
    <text evidence="2">The sequence shown here is derived from an EMBL/GenBank/DDBJ whole genome shotgun (WGS) entry which is preliminary data.</text>
</comment>
<dbReference type="InterPro" id="IPR013691">
    <property type="entry name" value="MeTrfase_14"/>
</dbReference>
<reference evidence="2 3" key="1">
    <citation type="submission" date="2021-01" db="EMBL/GenBank/DDBJ databases">
        <title>Whole genome shotgun sequence of Plantactinospora mayteni NBRC 109088.</title>
        <authorList>
            <person name="Komaki H."/>
            <person name="Tamura T."/>
        </authorList>
    </citation>
    <scope>NUCLEOTIDE SEQUENCE [LARGE SCALE GENOMIC DNA]</scope>
    <source>
        <strain evidence="2 3">NBRC 109088</strain>
    </source>
</reference>
<organism evidence="2 3">
    <name type="scientific">Plantactinospora mayteni</name>
    <dbReference type="NCBI Taxonomy" id="566021"/>
    <lineage>
        <taxon>Bacteria</taxon>
        <taxon>Bacillati</taxon>
        <taxon>Actinomycetota</taxon>
        <taxon>Actinomycetes</taxon>
        <taxon>Micromonosporales</taxon>
        <taxon>Micromonosporaceae</taxon>
        <taxon>Plantactinospora</taxon>
    </lineage>
</organism>
<protein>
    <submittedName>
        <fullName evidence="2">NDP-hexose methyltransferase</fullName>
    </submittedName>
</protein>
<sequence>MTGAGGSGGRQPVHRCTACGRHDLVPFADLGEIPVYCGVHWASRAEALASPLGRMWLAYCPECGYVRNLAFDPAVLVYDTTMDTNLHHSPAFGVFSAELVKHLAGRFPLRGGTVLDVGCGQGEFLRELCHVAGCRGIGYDAMYAGPPGPDPSGATFHRGHAPLDDDTGEFDLVTSRHWFEHLDDPYSFLVRLRELAGDRPVYGYLEVPDAGYDLSTAGWEVIYPHVSYFDGYSLCRIVERAGWRVLATGRLFSGMFRYVEISVNAAPPVAGTELPGAELPGAELPGTELPGAELPDLADRDRQLGSIAGFAARHAAERERWRGTIDRLLAAGDRPVLWGAGSRGVQFLHLADPDRRLAAVVDVNPRKWGRYLPVTGHEVRDPATLAGSGTRSVIITNPAYRDEIDAALRQLGVHAELLVA</sequence>
<dbReference type="GO" id="GO:0032259">
    <property type="term" value="P:methylation"/>
    <property type="evidence" value="ECO:0007669"/>
    <property type="project" value="UniProtKB-KW"/>
</dbReference>
<keyword evidence="3" id="KW-1185">Reference proteome</keyword>
<evidence type="ECO:0000313" key="2">
    <source>
        <dbReference type="EMBL" id="GIG95842.1"/>
    </source>
</evidence>
<dbReference type="Proteomes" id="UP000621500">
    <property type="component" value="Unassembled WGS sequence"/>
</dbReference>
<dbReference type="SUPFAM" id="SSF53335">
    <property type="entry name" value="S-adenosyl-L-methionine-dependent methyltransferases"/>
    <property type="match status" value="1"/>
</dbReference>
<feature type="domain" description="C-methyltransferase" evidence="1">
    <location>
        <begin position="306"/>
        <end position="410"/>
    </location>
</feature>
<accession>A0ABQ4EMF8</accession>
<dbReference type="RefSeq" id="WP_203857404.1">
    <property type="nucleotide sequence ID" value="NZ_BAAAZQ010000008.1"/>
</dbReference>
<dbReference type="Pfam" id="PF13489">
    <property type="entry name" value="Methyltransf_23"/>
    <property type="match status" value="1"/>
</dbReference>